<reference evidence="12 13" key="1">
    <citation type="submission" date="2011-03" db="EMBL/GenBank/DDBJ databases">
        <authorList>
            <person name="Weinstock G."/>
            <person name="Sodergren E."/>
            <person name="Clifton S."/>
            <person name="Fulton L."/>
            <person name="Fulton B."/>
            <person name="Courtney L."/>
            <person name="Fronick C."/>
            <person name="Harrison M."/>
            <person name="Strong C."/>
            <person name="Farmer C."/>
            <person name="Delahaunty K."/>
            <person name="Markovic C."/>
            <person name="Hall O."/>
            <person name="Minx P."/>
            <person name="Tomlinson C."/>
            <person name="Mitreva M."/>
            <person name="Hou S."/>
            <person name="Chen J."/>
            <person name="Wollam A."/>
            <person name="Pepin K.H."/>
            <person name="Johnson M."/>
            <person name="Bhonagiri V."/>
            <person name="Zhang X."/>
            <person name="Suruliraj S."/>
            <person name="Warren W."/>
            <person name="Chinwalla A."/>
            <person name="Mardis E.R."/>
            <person name="Wilson R.K."/>
        </authorList>
    </citation>
    <scope>NUCLEOTIDE SEQUENCE [LARGE SCALE GENOMIC DNA]</scope>
    <source>
        <strain evidence="12 13">YIT 11840</strain>
    </source>
</reference>
<dbReference type="NCBIfam" id="NF001756">
    <property type="entry name" value="PRK00484.1"/>
    <property type="match status" value="1"/>
</dbReference>
<dbReference type="InterPro" id="IPR006195">
    <property type="entry name" value="aa-tRNA-synth_II"/>
</dbReference>
<dbReference type="SUPFAM" id="SSF55681">
    <property type="entry name" value="Class II aaRS and biotin synthetases"/>
    <property type="match status" value="1"/>
</dbReference>
<evidence type="ECO:0000256" key="2">
    <source>
        <dbReference type="ARBA" id="ARBA00022598"/>
    </source>
</evidence>
<dbReference type="EC" id="6.1.1.6" evidence="9"/>
<evidence type="ECO:0000256" key="3">
    <source>
        <dbReference type="ARBA" id="ARBA00022723"/>
    </source>
</evidence>
<dbReference type="GO" id="GO:0000287">
    <property type="term" value="F:magnesium ion binding"/>
    <property type="evidence" value="ECO:0007669"/>
    <property type="project" value="UniProtKB-UniRule"/>
</dbReference>
<comment type="cofactor">
    <cofactor evidence="9 10">
        <name>Mg(2+)</name>
        <dbReference type="ChEBI" id="CHEBI:18420"/>
    </cofactor>
    <text evidence="9 10">Binds 3 Mg(2+) ions per subunit.</text>
</comment>
<evidence type="ECO:0000256" key="8">
    <source>
        <dbReference type="ARBA" id="ARBA00048573"/>
    </source>
</evidence>
<accession>G5SQL7</accession>
<comment type="subcellular location">
    <subcellularLocation>
        <location evidence="9">Cytoplasm</location>
    </subcellularLocation>
</comment>
<dbReference type="GO" id="GO:0005524">
    <property type="term" value="F:ATP binding"/>
    <property type="evidence" value="ECO:0007669"/>
    <property type="project" value="UniProtKB-UniRule"/>
</dbReference>
<keyword evidence="2 9" id="KW-0436">Ligase</keyword>
<dbReference type="InterPro" id="IPR018149">
    <property type="entry name" value="Lys-tRNA-synth_II_C"/>
</dbReference>
<name>G5SQL7_9BACT</name>
<dbReference type="AlphaFoldDB" id="G5SQL7"/>
<dbReference type="PROSITE" id="PS50862">
    <property type="entry name" value="AA_TRNA_LIGASE_II"/>
    <property type="match status" value="1"/>
</dbReference>
<dbReference type="PATRIC" id="fig|762968.3.peg.1480"/>
<protein>
    <recommendedName>
        <fullName evidence="9">Lysine--tRNA ligase</fullName>
        <ecNumber evidence="9">6.1.1.6</ecNumber>
    </recommendedName>
    <alternativeName>
        <fullName evidence="9">Lysyl-tRNA synthetase</fullName>
        <shortName evidence="9">LysRS</shortName>
    </alternativeName>
</protein>
<keyword evidence="6 9" id="KW-0648">Protein biosynthesis</keyword>
<evidence type="ECO:0000256" key="7">
    <source>
        <dbReference type="ARBA" id="ARBA00023146"/>
    </source>
</evidence>
<dbReference type="PRINTS" id="PR00982">
    <property type="entry name" value="TRNASYNTHLYS"/>
</dbReference>
<dbReference type="NCBIfam" id="TIGR00499">
    <property type="entry name" value="lysS_bact"/>
    <property type="match status" value="1"/>
</dbReference>
<feature type="domain" description="Aminoacyl-transfer RNA synthetases class-II family profile" evidence="11">
    <location>
        <begin position="187"/>
        <end position="501"/>
    </location>
</feature>
<dbReference type="FunFam" id="3.30.930.10:FF:000064">
    <property type="entry name" value="Lysine--tRNA ligase"/>
    <property type="match status" value="1"/>
</dbReference>
<dbReference type="STRING" id="762968.HMPREF9441_01657"/>
<dbReference type="PANTHER" id="PTHR42918:SF15">
    <property type="entry name" value="LYSINE--TRNA LIGASE, CHLOROPLASTIC_MITOCHONDRIAL"/>
    <property type="match status" value="1"/>
</dbReference>
<dbReference type="GeneID" id="93557183"/>
<dbReference type="GO" id="GO:0006430">
    <property type="term" value="P:lysyl-tRNA aminoacylation"/>
    <property type="evidence" value="ECO:0007669"/>
    <property type="project" value="UniProtKB-UniRule"/>
</dbReference>
<organism evidence="12 13">
    <name type="scientific">Paraprevotella clara YIT 11840</name>
    <dbReference type="NCBI Taxonomy" id="762968"/>
    <lineage>
        <taxon>Bacteria</taxon>
        <taxon>Pseudomonadati</taxon>
        <taxon>Bacteroidota</taxon>
        <taxon>Bacteroidia</taxon>
        <taxon>Bacteroidales</taxon>
        <taxon>Prevotellaceae</taxon>
        <taxon>Paraprevotella</taxon>
    </lineage>
</organism>
<dbReference type="CDD" id="cd00775">
    <property type="entry name" value="LysRS_core"/>
    <property type="match status" value="1"/>
</dbReference>
<evidence type="ECO:0000256" key="10">
    <source>
        <dbReference type="RuleBase" id="RU000336"/>
    </source>
</evidence>
<dbReference type="InterPro" id="IPR004365">
    <property type="entry name" value="NA-bd_OB_tRNA"/>
</dbReference>
<dbReference type="RefSeq" id="WP_008619660.1">
    <property type="nucleotide sequence ID" value="NZ_JH376597.1"/>
</dbReference>
<comment type="catalytic activity">
    <reaction evidence="8 9 10">
        <text>tRNA(Lys) + L-lysine + ATP = L-lysyl-tRNA(Lys) + AMP + diphosphate</text>
        <dbReference type="Rhea" id="RHEA:20792"/>
        <dbReference type="Rhea" id="RHEA-COMP:9696"/>
        <dbReference type="Rhea" id="RHEA-COMP:9697"/>
        <dbReference type="ChEBI" id="CHEBI:30616"/>
        <dbReference type="ChEBI" id="CHEBI:32551"/>
        <dbReference type="ChEBI" id="CHEBI:33019"/>
        <dbReference type="ChEBI" id="CHEBI:78442"/>
        <dbReference type="ChEBI" id="CHEBI:78529"/>
        <dbReference type="ChEBI" id="CHEBI:456215"/>
        <dbReference type="EC" id="6.1.1.6"/>
    </reaction>
</comment>
<dbReference type="OrthoDB" id="9801152at2"/>
<evidence type="ECO:0000256" key="1">
    <source>
        <dbReference type="ARBA" id="ARBA00008226"/>
    </source>
</evidence>
<evidence type="ECO:0000256" key="5">
    <source>
        <dbReference type="ARBA" id="ARBA00022840"/>
    </source>
</evidence>
<dbReference type="CDD" id="cd04322">
    <property type="entry name" value="LysRS_N"/>
    <property type="match status" value="1"/>
</dbReference>
<dbReference type="HOGENOM" id="CLU_008255_6_0_10"/>
<dbReference type="InterPro" id="IPR045864">
    <property type="entry name" value="aa-tRNA-synth_II/BPL/LPL"/>
</dbReference>
<dbReference type="HAMAP" id="MF_00252">
    <property type="entry name" value="Lys_tRNA_synth_class2"/>
    <property type="match status" value="1"/>
</dbReference>
<feature type="binding site" evidence="9">
    <location>
        <position position="420"/>
    </location>
    <ligand>
        <name>Mg(2+)</name>
        <dbReference type="ChEBI" id="CHEBI:18420"/>
        <label>1</label>
    </ligand>
</feature>
<evidence type="ECO:0000256" key="9">
    <source>
        <dbReference type="HAMAP-Rule" id="MF_00252"/>
    </source>
</evidence>
<evidence type="ECO:0000256" key="4">
    <source>
        <dbReference type="ARBA" id="ARBA00022741"/>
    </source>
</evidence>
<keyword evidence="3 9" id="KW-0479">Metal-binding</keyword>
<dbReference type="EMBL" id="AFFY01000022">
    <property type="protein sequence ID" value="EHH00420.1"/>
    <property type="molecule type" value="Genomic_DNA"/>
</dbReference>
<dbReference type="Gene3D" id="3.30.930.10">
    <property type="entry name" value="Bira Bifunctional Protein, Domain 2"/>
    <property type="match status" value="1"/>
</dbReference>
<keyword evidence="7 9" id="KW-0030">Aminoacyl-tRNA synthetase</keyword>
<dbReference type="Pfam" id="PF00152">
    <property type="entry name" value="tRNA-synt_2"/>
    <property type="match status" value="1"/>
</dbReference>
<gene>
    <name evidence="9" type="primary">lysS</name>
    <name evidence="12" type="ORF">HMPREF9441_01657</name>
</gene>
<comment type="subunit">
    <text evidence="9">Homodimer.</text>
</comment>
<dbReference type="GO" id="GO:0000049">
    <property type="term" value="F:tRNA binding"/>
    <property type="evidence" value="ECO:0007669"/>
    <property type="project" value="TreeGrafter"/>
</dbReference>
<evidence type="ECO:0000313" key="12">
    <source>
        <dbReference type="EMBL" id="EHH00420.1"/>
    </source>
</evidence>
<evidence type="ECO:0000259" key="11">
    <source>
        <dbReference type="PROSITE" id="PS50862"/>
    </source>
</evidence>
<keyword evidence="5 9" id="KW-0067">ATP-binding</keyword>
<feature type="binding site" evidence="9">
    <location>
        <position position="420"/>
    </location>
    <ligand>
        <name>Mg(2+)</name>
        <dbReference type="ChEBI" id="CHEBI:18420"/>
        <label>2</label>
    </ligand>
</feature>
<dbReference type="InterPro" id="IPR004364">
    <property type="entry name" value="Aa-tRNA-synt_II"/>
</dbReference>
<dbReference type="InterPro" id="IPR002313">
    <property type="entry name" value="Lys-tRNA-ligase_II"/>
</dbReference>
<evidence type="ECO:0000256" key="6">
    <source>
        <dbReference type="ARBA" id="ARBA00022917"/>
    </source>
</evidence>
<dbReference type="eggNOG" id="COG1190">
    <property type="taxonomic scope" value="Bacteria"/>
</dbReference>
<dbReference type="PANTHER" id="PTHR42918">
    <property type="entry name" value="LYSYL-TRNA SYNTHETASE"/>
    <property type="match status" value="1"/>
</dbReference>
<dbReference type="Proteomes" id="UP000003598">
    <property type="component" value="Unassembled WGS sequence"/>
</dbReference>
<dbReference type="GO" id="GO:0004824">
    <property type="term" value="F:lysine-tRNA ligase activity"/>
    <property type="evidence" value="ECO:0007669"/>
    <property type="project" value="UniProtKB-UniRule"/>
</dbReference>
<dbReference type="InterPro" id="IPR012340">
    <property type="entry name" value="NA-bd_OB-fold"/>
</dbReference>
<evidence type="ECO:0000313" key="13">
    <source>
        <dbReference type="Proteomes" id="UP000003598"/>
    </source>
</evidence>
<sequence length="597" mass="67640">MNVLELSEQEIVRRNNLNELRALGIDPYPADEYPTDAFSTDIKAEYDDAAEEKRQVCIAGRIMSRRIMGKASFLELQDSKGRIQVYVTRDDICPGENKDLYNTVFKKLLDLGDFVGVKGFVFKTQTGEISVHTQELTVLAKSLKPLPIVKMKDGEVYDSFDDPELRYRQRYVDLIVNSGVKETFLKRSAILKTLRAALDEAGYTEVETPILQSIPGGASARPFITHHNSLDIDLYLRIATELYLKRLIVGGFEGVYEIGKNFRNEGMDKSHNPEFTCMELYVQYKDYNWMMAFTEKLLERICIAVNGSTESVVDGKTISFKAPYRRLPILEAIKEKTGYDLNGKSEEEIREICKALNLEIDDTMGKGKLIDEIFGEFCEGTYIQPTFITDYPVEMSPLTKKHRSNPALTERFELMVNGKELANAYSELNDPIDQEERFIEQMRLSEKGDDEAMFIDQDFLRALQYGMPPTSGIGIGIDRLVMLMTGQTTIQEVLFFPQMRPEKKIPKDSADKYAAIGVAEALVPVLQKAGYNLVSDMKEVNPQKLQQQVGEVIKKYKLDIEKPSVNDVAEWIAKIASERAQTEPGSSMPNVSDLSKI</sequence>
<keyword evidence="13" id="KW-1185">Reference proteome</keyword>
<dbReference type="Pfam" id="PF01336">
    <property type="entry name" value="tRNA_anti-codon"/>
    <property type="match status" value="1"/>
</dbReference>
<dbReference type="InterPro" id="IPR044136">
    <property type="entry name" value="Lys-tRNA-ligase_II_N"/>
</dbReference>
<dbReference type="GO" id="GO:0005829">
    <property type="term" value="C:cytosol"/>
    <property type="evidence" value="ECO:0007669"/>
    <property type="project" value="TreeGrafter"/>
</dbReference>
<dbReference type="Gene3D" id="2.40.50.140">
    <property type="entry name" value="Nucleic acid-binding proteins"/>
    <property type="match status" value="1"/>
</dbReference>
<keyword evidence="9" id="KW-0963">Cytoplasm</keyword>
<proteinExistence type="inferred from homology"/>
<comment type="similarity">
    <text evidence="1 9">Belongs to the class-II aminoacyl-tRNA synthetase family.</text>
</comment>
<keyword evidence="4 9" id="KW-0547">Nucleotide-binding</keyword>
<keyword evidence="9 10" id="KW-0460">Magnesium</keyword>
<feature type="binding site" evidence="9">
    <location>
        <position position="413"/>
    </location>
    <ligand>
        <name>Mg(2+)</name>
        <dbReference type="ChEBI" id="CHEBI:18420"/>
        <label>1</label>
    </ligand>
</feature>
<comment type="caution">
    <text evidence="12">The sequence shown here is derived from an EMBL/GenBank/DDBJ whole genome shotgun (WGS) entry which is preliminary data.</text>
</comment>
<dbReference type="FunFam" id="2.40.50.140:FF:000024">
    <property type="entry name" value="Lysine--tRNA ligase"/>
    <property type="match status" value="1"/>
</dbReference>
<dbReference type="SUPFAM" id="SSF50249">
    <property type="entry name" value="Nucleic acid-binding proteins"/>
    <property type="match status" value="1"/>
</dbReference>